<accession>A0ABP9FXT8</accession>
<dbReference type="EMBL" id="BAABJI010000002">
    <property type="protein sequence ID" value="GAA4920954.1"/>
    <property type="molecule type" value="Genomic_DNA"/>
</dbReference>
<protein>
    <recommendedName>
        <fullName evidence="3">YD repeat-containing protein</fullName>
    </recommendedName>
</protein>
<name>A0ABP9FXT8_9SPHI</name>
<organism evidence="1 2">
    <name type="scientific">Mucilaginibacter defluvii</name>
    <dbReference type="NCBI Taxonomy" id="1196019"/>
    <lineage>
        <taxon>Bacteria</taxon>
        <taxon>Pseudomonadati</taxon>
        <taxon>Bacteroidota</taxon>
        <taxon>Sphingobacteriia</taxon>
        <taxon>Sphingobacteriales</taxon>
        <taxon>Sphingobacteriaceae</taxon>
        <taxon>Mucilaginibacter</taxon>
    </lineage>
</organism>
<gene>
    <name evidence="1" type="ORF">GCM10023313_25930</name>
</gene>
<evidence type="ECO:0008006" key="3">
    <source>
        <dbReference type="Google" id="ProtNLM"/>
    </source>
</evidence>
<keyword evidence="2" id="KW-1185">Reference proteome</keyword>
<evidence type="ECO:0000313" key="1">
    <source>
        <dbReference type="EMBL" id="GAA4920954.1"/>
    </source>
</evidence>
<evidence type="ECO:0000313" key="2">
    <source>
        <dbReference type="Proteomes" id="UP001501436"/>
    </source>
</evidence>
<comment type="caution">
    <text evidence="1">The sequence shown here is derived from an EMBL/GenBank/DDBJ whole genome shotgun (WGS) entry which is preliminary data.</text>
</comment>
<dbReference type="RefSeq" id="WP_345331640.1">
    <property type="nucleotide sequence ID" value="NZ_BAABJI010000002.1"/>
</dbReference>
<sequence>MTTIVIRSCLLSLLFILITCGFSKAENNIKIDADLSRGAVRIKSVYLIDAGITVYIDNLGRLRDVYADNTDSYYDPIHTEDTFSFGEVEYYPHDYIFDELSDRLKRIGNLNITYYDRFSWDELRGKIKSIGNVNFTYYDRFGWDETKGLIKSIGNVNITYYDRFGCDEDKGKIKSIGNTTFTYMGRAVQVNGYDKNGVLNLRRSDARQSAFVD</sequence>
<dbReference type="Proteomes" id="UP001501436">
    <property type="component" value="Unassembled WGS sequence"/>
</dbReference>
<proteinExistence type="predicted"/>
<reference evidence="2" key="1">
    <citation type="journal article" date="2019" name="Int. J. Syst. Evol. Microbiol.">
        <title>The Global Catalogue of Microorganisms (GCM) 10K type strain sequencing project: providing services to taxonomists for standard genome sequencing and annotation.</title>
        <authorList>
            <consortium name="The Broad Institute Genomics Platform"/>
            <consortium name="The Broad Institute Genome Sequencing Center for Infectious Disease"/>
            <person name="Wu L."/>
            <person name="Ma J."/>
        </authorList>
    </citation>
    <scope>NUCLEOTIDE SEQUENCE [LARGE SCALE GENOMIC DNA]</scope>
    <source>
        <strain evidence="2">JCM 18283</strain>
    </source>
</reference>